<evidence type="ECO:0000313" key="2">
    <source>
        <dbReference type="EMBL" id="ATZ18106.1"/>
    </source>
</evidence>
<name>A0A2K8NX40_9MOLU</name>
<proteinExistence type="predicted"/>
<gene>
    <name evidence="2" type="ORF">EMELA_v1c05790</name>
</gene>
<sequence length="63" mass="7297">MRILSIICLMFSAFLINMIISMLFFVGFKLTNPNDLLVYRLYISAYGLYAIWILIVMVIGMIV</sequence>
<dbReference type="EMBL" id="CP024964">
    <property type="protein sequence ID" value="ATZ18106.1"/>
    <property type="molecule type" value="Genomic_DNA"/>
</dbReference>
<dbReference type="RefSeq" id="WP_028124494.1">
    <property type="nucleotide sequence ID" value="NZ_CP024964.1"/>
</dbReference>
<keyword evidence="1" id="KW-0472">Membrane</keyword>
<evidence type="ECO:0000313" key="3">
    <source>
        <dbReference type="Proteomes" id="UP000231896"/>
    </source>
</evidence>
<evidence type="ECO:0000256" key="1">
    <source>
        <dbReference type="SAM" id="Phobius"/>
    </source>
</evidence>
<organism evidence="2 3">
    <name type="scientific">Mesoplasma melaleucae</name>
    <dbReference type="NCBI Taxonomy" id="81459"/>
    <lineage>
        <taxon>Bacteria</taxon>
        <taxon>Bacillati</taxon>
        <taxon>Mycoplasmatota</taxon>
        <taxon>Mollicutes</taxon>
        <taxon>Entomoplasmatales</taxon>
        <taxon>Entomoplasmataceae</taxon>
        <taxon>Mesoplasma</taxon>
    </lineage>
</organism>
<dbReference type="AlphaFoldDB" id="A0A2K8NX40"/>
<keyword evidence="3" id="KW-1185">Reference proteome</keyword>
<feature type="transmembrane region" description="Helical" evidence="1">
    <location>
        <begin position="7"/>
        <end position="27"/>
    </location>
</feature>
<keyword evidence="1" id="KW-1133">Transmembrane helix</keyword>
<accession>A0A2K8NX40</accession>
<dbReference type="KEGG" id="eml:EMELA_v1c05790"/>
<feature type="transmembrane region" description="Helical" evidence="1">
    <location>
        <begin position="39"/>
        <end position="62"/>
    </location>
</feature>
<dbReference type="Proteomes" id="UP000231896">
    <property type="component" value="Chromosome"/>
</dbReference>
<protein>
    <submittedName>
        <fullName evidence="2">Uncharacterized protein</fullName>
    </submittedName>
</protein>
<keyword evidence="1" id="KW-0812">Transmembrane</keyword>
<reference evidence="2 3" key="1">
    <citation type="submission" date="2017-11" db="EMBL/GenBank/DDBJ databases">
        <title>Genome sequence of Entomoplasma melaleucae M1 (ATCC 49191).</title>
        <authorList>
            <person name="Lo W.-S."/>
            <person name="Gasparich G.E."/>
            <person name="Kuo C.-H."/>
        </authorList>
    </citation>
    <scope>NUCLEOTIDE SEQUENCE [LARGE SCALE GENOMIC DNA]</scope>
    <source>
        <strain evidence="2 3">M1</strain>
    </source>
</reference>